<dbReference type="InterPro" id="IPR004449">
    <property type="entry name" value="SixA"/>
</dbReference>
<dbReference type="GO" id="GO:0101006">
    <property type="term" value="F:protein histidine phosphatase activity"/>
    <property type="evidence" value="ECO:0007669"/>
    <property type="project" value="InterPro"/>
</dbReference>
<reference evidence="2" key="1">
    <citation type="submission" date="2021-03" db="EMBL/GenBank/DDBJ databases">
        <title>Acanthopleuribacteraceae sp. M133.</title>
        <authorList>
            <person name="Wang G."/>
        </authorList>
    </citation>
    <scope>NUCLEOTIDE SEQUENCE</scope>
    <source>
        <strain evidence="2">M133</strain>
    </source>
</reference>
<dbReference type="SMART" id="SM00855">
    <property type="entry name" value="PGAM"/>
    <property type="match status" value="1"/>
</dbReference>
<dbReference type="CDD" id="cd07067">
    <property type="entry name" value="HP_PGM_like"/>
    <property type="match status" value="1"/>
</dbReference>
<protein>
    <submittedName>
        <fullName evidence="2">Phosphohistidine phosphatase SixA</fullName>
    </submittedName>
</protein>
<dbReference type="RefSeq" id="WP_237383097.1">
    <property type="nucleotide sequence ID" value="NZ_CP071793.1"/>
</dbReference>
<dbReference type="InterPro" id="IPR029033">
    <property type="entry name" value="His_PPase_superfam"/>
</dbReference>
<keyword evidence="1" id="KW-0378">Hydrolase</keyword>
<dbReference type="EMBL" id="CP071793">
    <property type="protein sequence ID" value="QTD52999.1"/>
    <property type="molecule type" value="Genomic_DNA"/>
</dbReference>
<dbReference type="Gene3D" id="3.40.50.1240">
    <property type="entry name" value="Phosphoglycerate mutase-like"/>
    <property type="match status" value="1"/>
</dbReference>
<dbReference type="AlphaFoldDB" id="A0A8A4TSR4"/>
<dbReference type="PANTHER" id="PTHR20935">
    <property type="entry name" value="PHOSPHOGLYCERATE MUTASE-RELATED"/>
    <property type="match status" value="1"/>
</dbReference>
<evidence type="ECO:0000313" key="3">
    <source>
        <dbReference type="Proteomes" id="UP000663929"/>
    </source>
</evidence>
<dbReference type="InterPro" id="IPR051021">
    <property type="entry name" value="Mito_Ser/Thr_phosphatase"/>
</dbReference>
<dbReference type="SUPFAM" id="SSF53254">
    <property type="entry name" value="Phosphoglycerate mutase-like"/>
    <property type="match status" value="1"/>
</dbReference>
<dbReference type="KEGG" id="scor:J3U87_11095"/>
<dbReference type="Proteomes" id="UP000663929">
    <property type="component" value="Chromosome"/>
</dbReference>
<proteinExistence type="predicted"/>
<keyword evidence="3" id="KW-1185">Reference proteome</keyword>
<organism evidence="2 3">
    <name type="scientific">Sulfidibacter corallicola</name>
    <dbReference type="NCBI Taxonomy" id="2818388"/>
    <lineage>
        <taxon>Bacteria</taxon>
        <taxon>Pseudomonadati</taxon>
        <taxon>Acidobacteriota</taxon>
        <taxon>Holophagae</taxon>
        <taxon>Acanthopleuribacterales</taxon>
        <taxon>Acanthopleuribacteraceae</taxon>
        <taxon>Sulfidibacter</taxon>
    </lineage>
</organism>
<gene>
    <name evidence="2" type="primary">sixA</name>
    <name evidence="2" type="ORF">J3U87_11095</name>
</gene>
<dbReference type="GO" id="GO:0005737">
    <property type="term" value="C:cytoplasm"/>
    <property type="evidence" value="ECO:0007669"/>
    <property type="project" value="InterPro"/>
</dbReference>
<evidence type="ECO:0000313" key="2">
    <source>
        <dbReference type="EMBL" id="QTD52999.1"/>
    </source>
</evidence>
<dbReference type="Pfam" id="PF00300">
    <property type="entry name" value="His_Phos_1"/>
    <property type="match status" value="1"/>
</dbReference>
<sequence>MKIYLIRHGYAESLSGHADDSRRNLTEEGRLGIRRQAEILRERGVAIRQIFHSPFVRARQTAELVCQSFKVPLAELPDLVPGGNPESVLMSIAEMEENSLLVSHLPIIAELAFSLTGARVSFFPGTCIEVNLPEKARFSGELGWVLHPEP</sequence>
<dbReference type="InterPro" id="IPR013078">
    <property type="entry name" value="His_Pase_superF_clade-1"/>
</dbReference>
<evidence type="ECO:0000256" key="1">
    <source>
        <dbReference type="ARBA" id="ARBA00022801"/>
    </source>
</evidence>
<accession>A0A8A4TSR4</accession>
<dbReference type="NCBIfam" id="TIGR00249">
    <property type="entry name" value="sixA"/>
    <property type="match status" value="1"/>
</dbReference>
<name>A0A8A4TSR4_SULCO</name>